<keyword evidence="1" id="KW-0472">Membrane</keyword>
<feature type="transmembrane region" description="Helical" evidence="1">
    <location>
        <begin position="21"/>
        <end position="42"/>
    </location>
</feature>
<dbReference type="Pfam" id="PF09842">
    <property type="entry name" value="DUF2069"/>
    <property type="match status" value="1"/>
</dbReference>
<protein>
    <submittedName>
        <fullName evidence="2">DUF2069 domain-containing protein</fullName>
    </submittedName>
</protein>
<feature type="transmembrane region" description="Helical" evidence="1">
    <location>
        <begin position="48"/>
        <end position="66"/>
    </location>
</feature>
<feature type="transmembrane region" description="Helical" evidence="1">
    <location>
        <begin position="73"/>
        <end position="89"/>
    </location>
</feature>
<proteinExistence type="predicted"/>
<name>A0A939H1C1_9BURK</name>
<evidence type="ECO:0000313" key="2">
    <source>
        <dbReference type="EMBL" id="MBO1249776.1"/>
    </source>
</evidence>
<comment type="caution">
    <text evidence="2">The sequence shown here is derived from an EMBL/GenBank/DDBJ whole genome shotgun (WGS) entry which is preliminary data.</text>
</comment>
<keyword evidence="3" id="KW-1185">Reference proteome</keyword>
<dbReference type="AlphaFoldDB" id="A0A939H1C1"/>
<dbReference type="Proteomes" id="UP000664731">
    <property type="component" value="Unassembled WGS sequence"/>
</dbReference>
<feature type="transmembrane region" description="Helical" evidence="1">
    <location>
        <begin position="101"/>
        <end position="120"/>
    </location>
</feature>
<dbReference type="EMBL" id="JAFNME010000014">
    <property type="protein sequence ID" value="MBO1249776.1"/>
    <property type="molecule type" value="Genomic_DNA"/>
</dbReference>
<evidence type="ECO:0000256" key="1">
    <source>
        <dbReference type="SAM" id="Phobius"/>
    </source>
</evidence>
<dbReference type="RefSeq" id="WP_207575239.1">
    <property type="nucleotide sequence ID" value="NZ_JAFNME010000014.1"/>
</dbReference>
<keyword evidence="1" id="KW-1133">Transmembrane helix</keyword>
<keyword evidence="1" id="KW-0812">Transmembrane</keyword>
<sequence>MTSSAPPPFSALPRHAQVTQIAAVSSLVALIVLCVAWELWLAPVRPGGSLLAFKALPLVLPLAGLLKRRMYTYRWLSLMIWLYCTEGLVRATSDTAPSSYYAWAEVVLCILLFTACTLHIRLRLKAAKTMQQQA</sequence>
<organism evidence="2 3">
    <name type="scientific">Comamonas denitrificans</name>
    <dbReference type="NCBI Taxonomy" id="117506"/>
    <lineage>
        <taxon>Bacteria</taxon>
        <taxon>Pseudomonadati</taxon>
        <taxon>Pseudomonadota</taxon>
        <taxon>Betaproteobacteria</taxon>
        <taxon>Burkholderiales</taxon>
        <taxon>Comamonadaceae</taxon>
        <taxon>Comamonas</taxon>
    </lineage>
</organism>
<gene>
    <name evidence="2" type="ORF">J1777_08080</name>
</gene>
<evidence type="ECO:0000313" key="3">
    <source>
        <dbReference type="Proteomes" id="UP000664731"/>
    </source>
</evidence>
<dbReference type="InterPro" id="IPR018643">
    <property type="entry name" value="DUF2069_membrane"/>
</dbReference>
<accession>A0A939H1C1</accession>
<reference evidence="2" key="1">
    <citation type="submission" date="2021-03" db="EMBL/GenBank/DDBJ databases">
        <title>Comamonas denitrificans.</title>
        <authorList>
            <person name="Finster K."/>
        </authorList>
    </citation>
    <scope>NUCLEOTIDE SEQUENCE</scope>
    <source>
        <strain evidence="2">MM2021_4</strain>
    </source>
</reference>